<feature type="chain" id="PRO_5044659106" evidence="1">
    <location>
        <begin position="28"/>
        <end position="337"/>
    </location>
</feature>
<evidence type="ECO:0000256" key="1">
    <source>
        <dbReference type="SAM" id="SignalP"/>
    </source>
</evidence>
<keyword evidence="2" id="KW-0614">Plasmid</keyword>
<evidence type="ECO:0000313" key="2">
    <source>
        <dbReference type="EMBL" id="QIB39628.1"/>
    </source>
</evidence>
<feature type="signal peptide" evidence="1">
    <location>
        <begin position="1"/>
        <end position="27"/>
    </location>
</feature>
<dbReference type="Proteomes" id="UP000464865">
    <property type="component" value="Plasmid p2"/>
</dbReference>
<protein>
    <submittedName>
        <fullName evidence="2">Uncharacterized protein</fullName>
    </submittedName>
</protein>
<name>A0A7L5BLC3_9HYPH</name>
<dbReference type="RefSeq" id="WP_130519748.1">
    <property type="nucleotide sequence ID" value="NZ_CP048634.1"/>
</dbReference>
<evidence type="ECO:0000313" key="4">
    <source>
        <dbReference type="Proteomes" id="UP000464865"/>
    </source>
</evidence>
<gene>
    <name evidence="2" type="ORF">G3A56_16835</name>
    <name evidence="3" type="ORF">G3A56_27570</name>
</gene>
<dbReference type="AlphaFoldDB" id="A0A7L5BLC3"/>
<accession>A0A7L5BLC3</accession>
<sequence>MTVISKKKAAFYLAAITMAGISSPAFAVTCAVEAHVIQRTLQLDTAVTTQIVKSKTLLITEEMRQRQLLLAALKVLTKQESGSGQQTSTVVKKSAEAAASANVAQRQAYQIADAKERYGVTGYDSCGLQTKSQSFYAANMAMAGKAASYRNGTYFKPGQYGSPKDWASLAQSGSNFDAEAIFSGNSSAAAEYINFVAGPPIEKQAGGGVAGDLQTFEKNRNDVRRSVVVNVLSSIAAENEPGGPREKLAELMKHWTGDDGGVKWAQASADKPLRATLLDAVRIEAANIALMAFQVKDNARTELALSSYALSRVNRAVFNGNEGVVSVGAGQRRAGLQ</sequence>
<dbReference type="KEGG" id="roy:G3A56_27570"/>
<dbReference type="Proteomes" id="UP000464865">
    <property type="component" value="Plasmid p6"/>
</dbReference>
<reference evidence="2 4" key="1">
    <citation type="submission" date="2020-02" db="EMBL/GenBank/DDBJ databases">
        <title>Plant-Promoting Endophytic Bacterium Rhizobium oryzihabitans sp. nov., Isolated from the Root of Rice.</title>
        <authorList>
            <person name="zhao J."/>
            <person name="Zhang G."/>
        </authorList>
    </citation>
    <scope>NUCLEOTIDE SEQUENCE [LARGE SCALE GENOMIC DNA]</scope>
    <source>
        <strain evidence="2 4">M15</strain>
        <plasmid evidence="2 4">p2</plasmid>
        <plasmid evidence="3 4">p6</plasmid>
    </source>
</reference>
<keyword evidence="1" id="KW-0732">Signal</keyword>
<dbReference type="EMBL" id="CP048634">
    <property type="protein sequence ID" value="QIB39628.1"/>
    <property type="molecule type" value="Genomic_DNA"/>
</dbReference>
<keyword evidence="4" id="KW-1185">Reference proteome</keyword>
<geneLocation type="plasmid" evidence="3 4">
    <name>p6</name>
</geneLocation>
<dbReference type="EMBL" id="CP048638">
    <property type="protein sequence ID" value="QIB41558.1"/>
    <property type="molecule type" value="Genomic_DNA"/>
</dbReference>
<dbReference type="KEGG" id="roy:G3A56_16835"/>
<proteinExistence type="predicted"/>
<organism evidence="2 4">
    <name type="scientific">Rhizobium oryzihabitans</name>
    <dbReference type="NCBI Taxonomy" id="2267833"/>
    <lineage>
        <taxon>Bacteria</taxon>
        <taxon>Pseudomonadati</taxon>
        <taxon>Pseudomonadota</taxon>
        <taxon>Alphaproteobacteria</taxon>
        <taxon>Hyphomicrobiales</taxon>
        <taxon>Rhizobiaceae</taxon>
        <taxon>Rhizobium/Agrobacterium group</taxon>
        <taxon>Rhizobium</taxon>
    </lineage>
</organism>
<geneLocation type="plasmid" evidence="2 4">
    <name>p2</name>
</geneLocation>
<evidence type="ECO:0000313" key="3">
    <source>
        <dbReference type="EMBL" id="QIB41558.1"/>
    </source>
</evidence>